<name>A0A7G9RXL2_9FIRM</name>
<evidence type="ECO:0000256" key="8">
    <source>
        <dbReference type="ARBA" id="ARBA00023229"/>
    </source>
</evidence>
<dbReference type="EC" id="2.5.1.10" evidence="3"/>
<dbReference type="SFLD" id="SFLDG01017">
    <property type="entry name" value="Polyprenyl_Transferase_Like"/>
    <property type="match status" value="1"/>
</dbReference>
<dbReference type="InterPro" id="IPR008949">
    <property type="entry name" value="Isoprenoid_synthase_dom_sf"/>
</dbReference>
<comment type="similarity">
    <text evidence="2 12">Belongs to the FPP/GGPP synthase family.</text>
</comment>
<evidence type="ECO:0000256" key="2">
    <source>
        <dbReference type="ARBA" id="ARBA00006706"/>
    </source>
</evidence>
<dbReference type="GO" id="GO:0004337">
    <property type="term" value="F:(2E,6E)-farnesyl diphosphate synthase activity"/>
    <property type="evidence" value="ECO:0007669"/>
    <property type="project" value="UniProtKB-EC"/>
</dbReference>
<dbReference type="PANTHER" id="PTHR43281">
    <property type="entry name" value="FARNESYL DIPHOSPHATE SYNTHASE"/>
    <property type="match status" value="1"/>
</dbReference>
<evidence type="ECO:0000256" key="6">
    <source>
        <dbReference type="ARBA" id="ARBA00022723"/>
    </source>
</evidence>
<dbReference type="GO" id="GO:0005737">
    <property type="term" value="C:cytoplasm"/>
    <property type="evidence" value="ECO:0007669"/>
    <property type="project" value="UniProtKB-ARBA"/>
</dbReference>
<dbReference type="PANTHER" id="PTHR43281:SF1">
    <property type="entry name" value="FARNESYL DIPHOSPHATE SYNTHASE"/>
    <property type="match status" value="1"/>
</dbReference>
<organism evidence="13 14">
    <name type="scientific">Erysipelothrix inopinata</name>
    <dbReference type="NCBI Taxonomy" id="225084"/>
    <lineage>
        <taxon>Bacteria</taxon>
        <taxon>Bacillati</taxon>
        <taxon>Bacillota</taxon>
        <taxon>Erysipelotrichia</taxon>
        <taxon>Erysipelotrichales</taxon>
        <taxon>Erysipelotrichaceae</taxon>
        <taxon>Erysipelothrix</taxon>
    </lineage>
</organism>
<sequence length="278" mass="30759">MINLIETNLLKTLEIYPESTVKDSMTYSLMSGGKRIRPRLLLSLLNDLGGDMNQGLYPGCALEMIHTYSLVHDDLPAMDDDDMRRHKPTNHNVFGEAMAILGGDGLLTAAFTTLAQSDLNSNIKASCMEILARNAGSLGMILGQEYDIKNEIHNLDALIACYELKTGCLFASALEMATVIAGQPEKQTDAHDLGFKLGVCFQFQDDLLEVTKTSEEIGKSVQSDADREKVTIVSLLGLEAAQELTQSYFNDIESLLLKLELKDSYLKDLIEEMMIRNL</sequence>
<dbReference type="Pfam" id="PF00348">
    <property type="entry name" value="polyprenyl_synt"/>
    <property type="match status" value="1"/>
</dbReference>
<dbReference type="SFLD" id="SFLDS00005">
    <property type="entry name" value="Isoprenoid_Synthase_Type_I"/>
    <property type="match status" value="1"/>
</dbReference>
<dbReference type="SUPFAM" id="SSF48576">
    <property type="entry name" value="Terpenoid synthases"/>
    <property type="match status" value="1"/>
</dbReference>
<dbReference type="GO" id="GO:0046872">
    <property type="term" value="F:metal ion binding"/>
    <property type="evidence" value="ECO:0007669"/>
    <property type="project" value="UniProtKB-KW"/>
</dbReference>
<evidence type="ECO:0000256" key="3">
    <source>
        <dbReference type="ARBA" id="ARBA00012439"/>
    </source>
</evidence>
<dbReference type="GO" id="GO:0016114">
    <property type="term" value="P:terpenoid biosynthetic process"/>
    <property type="evidence" value="ECO:0007669"/>
    <property type="project" value="UniProtKB-ARBA"/>
</dbReference>
<dbReference type="FunFam" id="1.10.600.10:FF:000001">
    <property type="entry name" value="Geranylgeranyl diphosphate synthase"/>
    <property type="match status" value="1"/>
</dbReference>
<dbReference type="EMBL" id="CP060715">
    <property type="protein sequence ID" value="QNN60337.1"/>
    <property type="molecule type" value="Genomic_DNA"/>
</dbReference>
<keyword evidence="14" id="KW-1185">Reference proteome</keyword>
<evidence type="ECO:0000256" key="12">
    <source>
        <dbReference type="RuleBase" id="RU004466"/>
    </source>
</evidence>
<dbReference type="NCBIfam" id="NF045485">
    <property type="entry name" value="FPPsyn"/>
    <property type="match status" value="1"/>
</dbReference>
<dbReference type="Proteomes" id="UP000515928">
    <property type="component" value="Chromosome"/>
</dbReference>
<evidence type="ECO:0000256" key="7">
    <source>
        <dbReference type="ARBA" id="ARBA00022842"/>
    </source>
</evidence>
<proteinExistence type="inferred from homology"/>
<gene>
    <name evidence="13" type="ORF">H9L01_08155</name>
</gene>
<evidence type="ECO:0000256" key="11">
    <source>
        <dbReference type="ARBA" id="ARBA00049399"/>
    </source>
</evidence>
<dbReference type="InterPro" id="IPR000092">
    <property type="entry name" value="Polyprenyl_synt"/>
</dbReference>
<dbReference type="RefSeq" id="WP_187533467.1">
    <property type="nucleotide sequence ID" value="NZ_CBCSHU010000007.1"/>
</dbReference>
<accession>A0A7G9RXL2</accession>
<evidence type="ECO:0000256" key="5">
    <source>
        <dbReference type="ARBA" id="ARBA00022679"/>
    </source>
</evidence>
<dbReference type="Gene3D" id="1.10.600.10">
    <property type="entry name" value="Farnesyl Diphosphate Synthase"/>
    <property type="match status" value="1"/>
</dbReference>
<evidence type="ECO:0000256" key="1">
    <source>
        <dbReference type="ARBA" id="ARBA00001946"/>
    </source>
</evidence>
<dbReference type="InterPro" id="IPR053378">
    <property type="entry name" value="Prenyl_diphosphate_synthase"/>
</dbReference>
<keyword evidence="6" id="KW-0479">Metal-binding</keyword>
<dbReference type="PROSITE" id="PS00723">
    <property type="entry name" value="POLYPRENYL_SYNTHASE_1"/>
    <property type="match status" value="1"/>
</dbReference>
<protein>
    <recommendedName>
        <fullName evidence="4">Farnesyl diphosphate synthase</fullName>
        <ecNumber evidence="3">2.5.1.10</ecNumber>
    </recommendedName>
    <alternativeName>
        <fullName evidence="10">(2E,6E)-farnesyl diphosphate synthase</fullName>
    </alternativeName>
    <alternativeName>
        <fullName evidence="9">Geranyltranstransferase</fullName>
    </alternativeName>
</protein>
<reference evidence="13 14" key="1">
    <citation type="submission" date="2020-08" db="EMBL/GenBank/DDBJ databases">
        <title>Genome sequence of Erysipelothrix inopinata DSM 15511T.</title>
        <authorList>
            <person name="Hyun D.-W."/>
            <person name="Bae J.-W."/>
        </authorList>
    </citation>
    <scope>NUCLEOTIDE SEQUENCE [LARGE SCALE GENOMIC DNA]</scope>
    <source>
        <strain evidence="13 14">DSM 15511</strain>
    </source>
</reference>
<dbReference type="AlphaFoldDB" id="A0A7G9RXL2"/>
<comment type="cofactor">
    <cofactor evidence="1">
        <name>Mg(2+)</name>
        <dbReference type="ChEBI" id="CHEBI:18420"/>
    </cofactor>
</comment>
<comment type="catalytic activity">
    <reaction evidence="11">
        <text>isopentenyl diphosphate + (2E)-geranyl diphosphate = (2E,6E)-farnesyl diphosphate + diphosphate</text>
        <dbReference type="Rhea" id="RHEA:19361"/>
        <dbReference type="ChEBI" id="CHEBI:33019"/>
        <dbReference type="ChEBI" id="CHEBI:58057"/>
        <dbReference type="ChEBI" id="CHEBI:128769"/>
        <dbReference type="ChEBI" id="CHEBI:175763"/>
        <dbReference type="EC" id="2.5.1.10"/>
    </reaction>
</comment>
<evidence type="ECO:0000313" key="14">
    <source>
        <dbReference type="Proteomes" id="UP000515928"/>
    </source>
</evidence>
<evidence type="ECO:0000256" key="4">
    <source>
        <dbReference type="ARBA" id="ARBA00015100"/>
    </source>
</evidence>
<evidence type="ECO:0000256" key="10">
    <source>
        <dbReference type="ARBA" id="ARBA00032873"/>
    </source>
</evidence>
<keyword evidence="8" id="KW-0414">Isoprene biosynthesis</keyword>
<evidence type="ECO:0000313" key="13">
    <source>
        <dbReference type="EMBL" id="QNN60337.1"/>
    </source>
</evidence>
<dbReference type="InterPro" id="IPR033749">
    <property type="entry name" value="Polyprenyl_synt_CS"/>
</dbReference>
<keyword evidence="7" id="KW-0460">Magnesium</keyword>
<evidence type="ECO:0000256" key="9">
    <source>
        <dbReference type="ARBA" id="ARBA00032380"/>
    </source>
</evidence>
<dbReference type="KEGG" id="eio:H9L01_08155"/>
<keyword evidence="5 12" id="KW-0808">Transferase</keyword>